<accession>A0A975GBV1</accession>
<name>A0A975GBV1_9BACT</name>
<protein>
    <submittedName>
        <fullName evidence="1">Uncharacterized protein</fullName>
    </submittedName>
</protein>
<reference evidence="1" key="1">
    <citation type="submission" date="2019-11" db="EMBL/GenBank/DDBJ databases">
        <authorList>
            <person name="Kojima H."/>
        </authorList>
    </citation>
    <scope>NUCLEOTIDE SEQUENCE</scope>
    <source>
        <strain evidence="1">H1576</strain>
    </source>
</reference>
<dbReference type="RefSeq" id="WP_207561892.1">
    <property type="nucleotide sequence ID" value="NZ_CP046072.1"/>
</dbReference>
<organism evidence="1 2">
    <name type="scientific">Sulfurimonas aquatica</name>
    <dbReference type="NCBI Taxonomy" id="2672570"/>
    <lineage>
        <taxon>Bacteria</taxon>
        <taxon>Pseudomonadati</taxon>
        <taxon>Campylobacterota</taxon>
        <taxon>Epsilonproteobacteria</taxon>
        <taxon>Campylobacterales</taxon>
        <taxon>Sulfurimonadaceae</taxon>
        <taxon>Sulfurimonas</taxon>
    </lineage>
</organism>
<sequence length="300" mass="34633">MKRLTLLVLFLGTVLNADCENLLLLGLQNKTLKSIQSDNTIIWSLRDKKWHASEPLASKTLQDIKCDKNAYALVNENALKNTSKLHPKDSYELTKGWNRLTSPKNGIDTVETFSELKEVKFVYVYDKLSAAWAGFSADDKILQEIRNTRILDLKYIEPNISFYVYVSKRVKVNIENTDVSKICKDKIASGFETLLSSGINENLIFNKEKSVGLKSRYMSHYRRGVYSDSRVLLIYPKIRAASKKLLKYGPGSPRVILNYAKEYEDREFYVFDYFEKSCYKGKYPSMKMPPVPTLRKLKEE</sequence>
<evidence type="ECO:0000313" key="2">
    <source>
        <dbReference type="Proteomes" id="UP000671852"/>
    </source>
</evidence>
<dbReference type="AlphaFoldDB" id="A0A975GBV1"/>
<evidence type="ECO:0000313" key="1">
    <source>
        <dbReference type="EMBL" id="QSZ40613.1"/>
    </source>
</evidence>
<keyword evidence="2" id="KW-1185">Reference proteome</keyword>
<proteinExistence type="predicted"/>
<dbReference type="EMBL" id="CP046072">
    <property type="protein sequence ID" value="QSZ40613.1"/>
    <property type="molecule type" value="Genomic_DNA"/>
</dbReference>
<dbReference type="Proteomes" id="UP000671852">
    <property type="component" value="Chromosome"/>
</dbReference>
<dbReference type="KEGG" id="saqt:GJV85_00255"/>
<gene>
    <name evidence="1" type="ORF">GJV85_00255</name>
</gene>
<reference evidence="1" key="2">
    <citation type="submission" date="2021-04" db="EMBL/GenBank/DDBJ databases">
        <title>Isolation and characterization of a novel species of the genus Sulfurimonas.</title>
        <authorList>
            <person name="Fukui M."/>
        </authorList>
    </citation>
    <scope>NUCLEOTIDE SEQUENCE</scope>
    <source>
        <strain evidence="1">H1576</strain>
    </source>
</reference>